<feature type="transmembrane region" description="Helical" evidence="1">
    <location>
        <begin position="7"/>
        <end position="31"/>
    </location>
</feature>
<dbReference type="RefSeq" id="WP_305028757.1">
    <property type="nucleotide sequence ID" value="NZ_JAUQTA010000002.1"/>
</dbReference>
<protein>
    <recommendedName>
        <fullName evidence="4">DUF2567 domain-containing protein</fullName>
    </recommendedName>
</protein>
<name>A0ABT9B3C9_9ACTN</name>
<evidence type="ECO:0000313" key="3">
    <source>
        <dbReference type="Proteomes" id="UP001233314"/>
    </source>
</evidence>
<proteinExistence type="predicted"/>
<reference evidence="2 3" key="1">
    <citation type="submission" date="2023-07" db="EMBL/GenBank/DDBJ databases">
        <title>Nocardioides sp. nov WY-20 isolated from soil.</title>
        <authorList>
            <person name="Liu B."/>
            <person name="Wan Y."/>
        </authorList>
    </citation>
    <scope>NUCLEOTIDE SEQUENCE [LARGE SCALE GENOMIC DNA]</scope>
    <source>
        <strain evidence="2 3">WY-20</strain>
    </source>
</reference>
<keyword evidence="3" id="KW-1185">Reference proteome</keyword>
<gene>
    <name evidence="2" type="ORF">Q5722_13390</name>
</gene>
<dbReference type="EMBL" id="JAUQTA010000002">
    <property type="protein sequence ID" value="MDO7869360.1"/>
    <property type="molecule type" value="Genomic_DNA"/>
</dbReference>
<keyword evidence="1" id="KW-1133">Transmembrane helix</keyword>
<keyword evidence="1" id="KW-0472">Membrane</keyword>
<dbReference type="Proteomes" id="UP001233314">
    <property type="component" value="Unassembled WGS sequence"/>
</dbReference>
<evidence type="ECO:0000256" key="1">
    <source>
        <dbReference type="SAM" id="Phobius"/>
    </source>
</evidence>
<feature type="transmembrane region" description="Helical" evidence="1">
    <location>
        <begin position="134"/>
        <end position="153"/>
    </location>
</feature>
<comment type="caution">
    <text evidence="2">The sequence shown here is derived from an EMBL/GenBank/DDBJ whole genome shotgun (WGS) entry which is preliminary data.</text>
</comment>
<keyword evidence="1" id="KW-0812">Transmembrane</keyword>
<feature type="transmembrane region" description="Helical" evidence="1">
    <location>
        <begin position="58"/>
        <end position="78"/>
    </location>
</feature>
<sequence length="168" mass="17187">MPSKRTALAGLLVVVIVAALGAVAGVAWWAWWKPAPVGQVYAHHPFFLPDEEFRSTGLYVGIATAVGLVTGVVGSVLLRRSPLFSVVSLVLGAVAGAAAMILTGWLLGPESAVALARHAKDGASVHAALRVQPGAAWCAMPFATAVGCLGVLLSHDRGEHGGQSLHVG</sequence>
<organism evidence="2 3">
    <name type="scientific">Nocardioides jiangxiensis</name>
    <dbReference type="NCBI Taxonomy" id="3064524"/>
    <lineage>
        <taxon>Bacteria</taxon>
        <taxon>Bacillati</taxon>
        <taxon>Actinomycetota</taxon>
        <taxon>Actinomycetes</taxon>
        <taxon>Propionibacteriales</taxon>
        <taxon>Nocardioidaceae</taxon>
        <taxon>Nocardioides</taxon>
    </lineage>
</organism>
<evidence type="ECO:0008006" key="4">
    <source>
        <dbReference type="Google" id="ProtNLM"/>
    </source>
</evidence>
<evidence type="ECO:0000313" key="2">
    <source>
        <dbReference type="EMBL" id="MDO7869360.1"/>
    </source>
</evidence>
<feature type="transmembrane region" description="Helical" evidence="1">
    <location>
        <begin position="83"/>
        <end position="107"/>
    </location>
</feature>
<accession>A0ABT9B3C9</accession>